<evidence type="ECO:0000256" key="1">
    <source>
        <dbReference type="SAM" id="MobiDB-lite"/>
    </source>
</evidence>
<name>A0A8H5ZMI8_COCSA</name>
<evidence type="ECO:0000313" key="3">
    <source>
        <dbReference type="Proteomes" id="UP000624244"/>
    </source>
</evidence>
<dbReference type="EMBL" id="WNKQ01000004">
    <property type="protein sequence ID" value="KAF5851785.1"/>
    <property type="molecule type" value="Genomic_DNA"/>
</dbReference>
<proteinExistence type="predicted"/>
<organism evidence="2 3">
    <name type="scientific">Cochliobolus sativus</name>
    <name type="common">Common root rot and spot blotch fungus</name>
    <name type="synonym">Bipolaris sorokiniana</name>
    <dbReference type="NCBI Taxonomy" id="45130"/>
    <lineage>
        <taxon>Eukaryota</taxon>
        <taxon>Fungi</taxon>
        <taxon>Dikarya</taxon>
        <taxon>Ascomycota</taxon>
        <taxon>Pezizomycotina</taxon>
        <taxon>Dothideomycetes</taxon>
        <taxon>Pleosporomycetidae</taxon>
        <taxon>Pleosporales</taxon>
        <taxon>Pleosporineae</taxon>
        <taxon>Pleosporaceae</taxon>
        <taxon>Bipolaris</taxon>
    </lineage>
</organism>
<gene>
    <name evidence="2" type="ORF">GGP41_000510</name>
</gene>
<dbReference type="AlphaFoldDB" id="A0A8H5ZMI8"/>
<dbReference type="Proteomes" id="UP000624244">
    <property type="component" value="Unassembled WGS sequence"/>
</dbReference>
<protein>
    <submittedName>
        <fullName evidence="2">Uncharacterized protein</fullName>
    </submittedName>
</protein>
<reference evidence="2" key="1">
    <citation type="submission" date="2019-11" db="EMBL/GenBank/DDBJ databases">
        <title>Bipolaris sorokiniana Genome sequencing.</title>
        <authorList>
            <person name="Wang H."/>
        </authorList>
    </citation>
    <scope>NUCLEOTIDE SEQUENCE</scope>
</reference>
<evidence type="ECO:0000313" key="2">
    <source>
        <dbReference type="EMBL" id="KAF5851785.1"/>
    </source>
</evidence>
<accession>A0A8H5ZMI8</accession>
<feature type="compositionally biased region" description="Basic residues" evidence="1">
    <location>
        <begin position="42"/>
        <end position="56"/>
    </location>
</feature>
<sequence>MATALTATRAPLHRCTGQRLLTGSGPVIGSVAAVANGGHAKSRRYWSAPRPRRPHLSHQATPPASHSIAMHRQRRSAHPPAAACALFAFSSLLLVPRQQTLASSHWRSFSRAAWCSSGPETVAPSQLPRPVHRSLISVLPALPCRLQTDLPSPPLPSLQTPSHPPPPLHSLPLEAFSSWLLRGCRAGGGGSSIGDKTCPTALISAVNLISPAAHHASSVR</sequence>
<feature type="region of interest" description="Disordered" evidence="1">
    <location>
        <begin position="42"/>
        <end position="75"/>
    </location>
</feature>
<comment type="caution">
    <text evidence="2">The sequence shown here is derived from an EMBL/GenBank/DDBJ whole genome shotgun (WGS) entry which is preliminary data.</text>
</comment>